<dbReference type="AlphaFoldDB" id="A0A3Q0JD27"/>
<dbReference type="PaxDb" id="121845-A0A3Q0JD27"/>
<proteinExistence type="predicted"/>
<accession>A0A3Q0JD27</accession>
<gene>
    <name evidence="2" type="primary">LOC103516427</name>
</gene>
<evidence type="ECO:0000313" key="2">
    <source>
        <dbReference type="RefSeq" id="XP_026684630.1"/>
    </source>
</evidence>
<sequence>MFKLEKFRTIALFFRLYNDFKASESKYGGDLAKFYMDYTPLVHDDHMNCVGLTIRLRKQLVAELHKDFPDIDRYLFYTGGEMRLASRNDLLTRQHPSLRGDEKWKHVALALHFSIKDRPGYFFLDQSFSVPVVTLMKDGEYPQKDNFSIPYKYNQDEYLYRLSPNGAFINFTRYGVDFLSTDARQATGAFYLHQAHDSILNITEKRAIIKQKRSIVARLPTMRRPLDVDVLLHNGSIMEIYEEGKYFPQYVAGKINLTKTNLSDPDLVRILRSSEDCRPAVPAIVRLEISEGSPSAHQGPCCHSVHNGTLSPRVHSRTRFPPVPTHNEAEFIPKPHWSPVYGPLMFNSTEDLEQFRDRLGRVHTDLLNVTYNSANSLFYFLLSFCFNNRPVANYLTSKEYEDSEEAGGDILYDNFVQYIHSLKSEEVMNIWKVHRYLTTDKHGSTSLFPFPHHHTYCCQYSTHHPNATPPANDSLELFTRPFNYQVPDMDL</sequence>
<dbReference type="Proteomes" id="UP000079169">
    <property type="component" value="Unplaced"/>
</dbReference>
<dbReference type="RefSeq" id="XP_026684630.1">
    <property type="nucleotide sequence ID" value="XM_026828829.1"/>
</dbReference>
<evidence type="ECO:0000313" key="1">
    <source>
        <dbReference type="Proteomes" id="UP000079169"/>
    </source>
</evidence>
<organism evidence="1 2">
    <name type="scientific">Diaphorina citri</name>
    <name type="common">Asian citrus psyllid</name>
    <dbReference type="NCBI Taxonomy" id="121845"/>
    <lineage>
        <taxon>Eukaryota</taxon>
        <taxon>Metazoa</taxon>
        <taxon>Ecdysozoa</taxon>
        <taxon>Arthropoda</taxon>
        <taxon>Hexapoda</taxon>
        <taxon>Insecta</taxon>
        <taxon>Pterygota</taxon>
        <taxon>Neoptera</taxon>
        <taxon>Paraneoptera</taxon>
        <taxon>Hemiptera</taxon>
        <taxon>Sternorrhyncha</taxon>
        <taxon>Psylloidea</taxon>
        <taxon>Psyllidae</taxon>
        <taxon>Diaphorininae</taxon>
        <taxon>Diaphorina</taxon>
    </lineage>
</organism>
<keyword evidence="1" id="KW-1185">Reference proteome</keyword>
<name>A0A3Q0JD27_DIACI</name>
<protein>
    <submittedName>
        <fullName evidence="2">Uncharacterized protein LOC103516427</fullName>
    </submittedName>
</protein>
<dbReference type="KEGG" id="dci:103516427"/>
<dbReference type="GeneID" id="103516427"/>
<reference evidence="2" key="1">
    <citation type="submission" date="2025-08" db="UniProtKB">
        <authorList>
            <consortium name="RefSeq"/>
        </authorList>
    </citation>
    <scope>IDENTIFICATION</scope>
</reference>